<dbReference type="EMBL" id="HG917868">
    <property type="protein sequence ID" value="CDM67315.1"/>
    <property type="molecule type" value="Genomic_DNA"/>
</dbReference>
<gene>
    <name evidence="1" type="ORF">CM240_0136</name>
</gene>
<organism evidence="1 2">
    <name type="scientific">Clostridium bornimense</name>
    <dbReference type="NCBI Taxonomy" id="1216932"/>
    <lineage>
        <taxon>Bacteria</taxon>
        <taxon>Bacillati</taxon>
        <taxon>Bacillota</taxon>
        <taxon>Clostridia</taxon>
        <taxon>Eubacteriales</taxon>
        <taxon>Clostridiaceae</taxon>
        <taxon>Clostridium</taxon>
    </lineage>
</organism>
<keyword evidence="2" id="KW-1185">Reference proteome</keyword>
<dbReference type="HOGENOM" id="CLU_441268_0_0_9"/>
<dbReference type="Proteomes" id="UP000019426">
    <property type="component" value="Chromosome M2/40_rep1"/>
</dbReference>
<dbReference type="Gene3D" id="2.60.40.1120">
    <property type="entry name" value="Carboxypeptidase-like, regulatory domain"/>
    <property type="match status" value="1"/>
</dbReference>
<proteinExistence type="predicted"/>
<accession>W6SCG7</accession>
<evidence type="ECO:0000313" key="1">
    <source>
        <dbReference type="EMBL" id="CDM67315.1"/>
    </source>
</evidence>
<dbReference type="KEGG" id="clt:CM240_0136"/>
<protein>
    <submittedName>
        <fullName evidence="1">Uncharacterized protein</fullName>
    </submittedName>
</protein>
<dbReference type="RefSeq" id="WP_044035789.1">
    <property type="nucleotide sequence ID" value="NZ_HG917868.1"/>
</dbReference>
<dbReference type="Pfam" id="PF13620">
    <property type="entry name" value="CarboxypepD_reg"/>
    <property type="match status" value="1"/>
</dbReference>
<dbReference type="AlphaFoldDB" id="W6SCG7"/>
<evidence type="ECO:0000313" key="2">
    <source>
        <dbReference type="Proteomes" id="UP000019426"/>
    </source>
</evidence>
<dbReference type="STRING" id="1216932.CM240_0136"/>
<dbReference type="PATRIC" id="fig|1216932.3.peg.122"/>
<name>W6SCG7_9CLOT</name>
<reference evidence="1 2" key="1">
    <citation type="submission" date="2013-11" db="EMBL/GenBank/DDBJ databases">
        <title>Complete genome sequence of Clostridum sp. M2/40.</title>
        <authorList>
            <person name="Wibberg D."/>
            <person name="Puehler A."/>
            <person name="Schlueter A."/>
        </authorList>
    </citation>
    <scope>NUCLEOTIDE SEQUENCE [LARGE SCALE GENOMIC DNA]</scope>
    <source>
        <strain evidence="2">M2/40</strain>
    </source>
</reference>
<dbReference type="InterPro" id="IPR008969">
    <property type="entry name" value="CarboxyPept-like_regulatory"/>
</dbReference>
<sequence>MNRRKYKLVLIMALFIIFIMSISISYGYFNNKFHGIQGLNGLLQGIDIENGKESIVVDKSEARWYGVDGDTISNPEEGQELEYKGLKIINNSNLISNVQVNMKFNGVKEGGTTEENDGGGTVGEVSEEPSGFDAAGFEILVGDEDNFGYGYGTTNVYKGEITEGHSLAVFPQLNDPDGTDRKMVTTGFYNYYKNIPITSDNKDYTGGLSLVAYTKNSTGLTWKWSNSSESSKKADDNCQWDASFYSIYFKQDGTWGKMSSFENDSTKLGCFTAVNDEIFFDGYTQRSIRGWTSSSSWTDNSDKIDSKNVNWRYLQPVEPVTIKYDGKIGDEEKINRAVIKVMIDDIEPMQDDATIKNSLSSSVTDESWMDMYGCKKSEWYLRFSAKSRVVYKATIRVPGDDEMGEFVEIEEWSDTINKLSQTGAKSSMITLEIPQRFYKYIRKGSTSGKGIQIKIDDDRQGIASGDSYAIDFVKLIVNKSAEYNCTIKGTVYDSDTKKVIPYASVIVNGIEKAKADANGYFELSDVEPGQVVISAEHLAYNKGDRLIYNITSGTEANVTLYLSKKETPSIMEPQLKFTGEVTIRKYDKGLIDPFKSFKLKFDSNIDVKVTQENNAGWEE</sequence>
<dbReference type="OrthoDB" id="9805159at2"/>
<dbReference type="SUPFAM" id="SSF49464">
    <property type="entry name" value="Carboxypeptidase regulatory domain-like"/>
    <property type="match status" value="1"/>
</dbReference>